<dbReference type="Pfam" id="PF00106">
    <property type="entry name" value="adh_short"/>
    <property type="match status" value="1"/>
</dbReference>
<dbReference type="PANTHER" id="PTHR47534:SF3">
    <property type="entry name" value="ALCOHOL DEHYDROGENASE-LIKE C-TERMINAL DOMAIN-CONTAINING PROTEIN"/>
    <property type="match status" value="1"/>
</dbReference>
<dbReference type="Proteomes" id="UP000235672">
    <property type="component" value="Unassembled WGS sequence"/>
</dbReference>
<keyword evidence="1" id="KW-0560">Oxidoreductase</keyword>
<evidence type="ECO:0000313" key="2">
    <source>
        <dbReference type="EMBL" id="PMD23319.1"/>
    </source>
</evidence>
<organism evidence="2 3">
    <name type="scientific">Hyaloscypha hepaticicola</name>
    <dbReference type="NCBI Taxonomy" id="2082293"/>
    <lineage>
        <taxon>Eukaryota</taxon>
        <taxon>Fungi</taxon>
        <taxon>Dikarya</taxon>
        <taxon>Ascomycota</taxon>
        <taxon>Pezizomycotina</taxon>
        <taxon>Leotiomycetes</taxon>
        <taxon>Helotiales</taxon>
        <taxon>Hyaloscyphaceae</taxon>
        <taxon>Hyaloscypha</taxon>
    </lineage>
</organism>
<dbReference type="InterPro" id="IPR036291">
    <property type="entry name" value="NAD(P)-bd_dom_sf"/>
</dbReference>
<dbReference type="OrthoDB" id="2898509at2759"/>
<gene>
    <name evidence="2" type="ORF">NA56DRAFT_644217</name>
</gene>
<keyword evidence="3" id="KW-1185">Reference proteome</keyword>
<proteinExistence type="predicted"/>
<dbReference type="InterPro" id="IPR052228">
    <property type="entry name" value="Sec_Metab_Biosynth_Oxidored"/>
</dbReference>
<sequence>MVALDVVHASNARLRELGPGLVALFVGGTSGIGEFTLKAFVQNTVSPRVYLVGRNATAADRIIKECGELNKEAKVEFLRADVTELKEVDRACKEIEKREKRINLIVQTQGNLSLNLRNENPEGLDRKFTLNYYSRMRFISNLLPQLRTASTEPPHFSRTLSVLGAGHENAINLSDLDLKTTFTGKRCANHTILMNDFMAEEFAAREPGISFLHSYPGFVNTGLARELPIWARVALKVVTPLLSLFMVGADETGQRQLFISTSGIYPPAKPVEGTALAAGVPLAKGVSLSKGSDGKVRSGAYLVNWNGEVTGNEKLLSNYRSQGVGKTVWEHTMGMFQKVAKINEGRVDSATS</sequence>
<dbReference type="EMBL" id="KZ613475">
    <property type="protein sequence ID" value="PMD23319.1"/>
    <property type="molecule type" value="Genomic_DNA"/>
</dbReference>
<evidence type="ECO:0000256" key="1">
    <source>
        <dbReference type="ARBA" id="ARBA00023002"/>
    </source>
</evidence>
<dbReference type="PANTHER" id="PTHR47534">
    <property type="entry name" value="YALI0E05731P"/>
    <property type="match status" value="1"/>
</dbReference>
<dbReference type="AlphaFoldDB" id="A0A2J6QAN6"/>
<protein>
    <submittedName>
        <fullName evidence="2">NAD(P)-binding protein</fullName>
    </submittedName>
</protein>
<accession>A0A2J6QAN6</accession>
<dbReference type="GO" id="GO:0016491">
    <property type="term" value="F:oxidoreductase activity"/>
    <property type="evidence" value="ECO:0007669"/>
    <property type="project" value="UniProtKB-KW"/>
</dbReference>
<dbReference type="STRING" id="1745343.A0A2J6QAN6"/>
<reference evidence="2 3" key="1">
    <citation type="submission" date="2016-05" db="EMBL/GenBank/DDBJ databases">
        <title>A degradative enzymes factory behind the ericoid mycorrhizal symbiosis.</title>
        <authorList>
            <consortium name="DOE Joint Genome Institute"/>
            <person name="Martino E."/>
            <person name="Morin E."/>
            <person name="Grelet G."/>
            <person name="Kuo A."/>
            <person name="Kohler A."/>
            <person name="Daghino S."/>
            <person name="Barry K."/>
            <person name="Choi C."/>
            <person name="Cichocki N."/>
            <person name="Clum A."/>
            <person name="Copeland A."/>
            <person name="Hainaut M."/>
            <person name="Haridas S."/>
            <person name="Labutti K."/>
            <person name="Lindquist E."/>
            <person name="Lipzen A."/>
            <person name="Khouja H.-R."/>
            <person name="Murat C."/>
            <person name="Ohm R."/>
            <person name="Olson A."/>
            <person name="Spatafora J."/>
            <person name="Veneault-Fourrey C."/>
            <person name="Henrissat B."/>
            <person name="Grigoriev I."/>
            <person name="Martin F."/>
            <person name="Perotto S."/>
        </authorList>
    </citation>
    <scope>NUCLEOTIDE SEQUENCE [LARGE SCALE GENOMIC DNA]</scope>
    <source>
        <strain evidence="2 3">UAMH 7357</strain>
    </source>
</reference>
<dbReference type="InterPro" id="IPR002347">
    <property type="entry name" value="SDR_fam"/>
</dbReference>
<dbReference type="SUPFAM" id="SSF51735">
    <property type="entry name" value="NAD(P)-binding Rossmann-fold domains"/>
    <property type="match status" value="1"/>
</dbReference>
<dbReference type="Gene3D" id="3.40.50.720">
    <property type="entry name" value="NAD(P)-binding Rossmann-like Domain"/>
    <property type="match status" value="1"/>
</dbReference>
<name>A0A2J6QAN6_9HELO</name>
<evidence type="ECO:0000313" key="3">
    <source>
        <dbReference type="Proteomes" id="UP000235672"/>
    </source>
</evidence>